<dbReference type="AlphaFoldDB" id="A0A0C3D3W1"/>
<dbReference type="PROSITE" id="PS51471">
    <property type="entry name" value="FE2OG_OXY"/>
    <property type="match status" value="1"/>
</dbReference>
<dbReference type="InterPro" id="IPR044861">
    <property type="entry name" value="IPNS-like_FE2OG_OXY"/>
</dbReference>
<organism evidence="4 5">
    <name type="scientific">Oidiodendron maius (strain Zn)</name>
    <dbReference type="NCBI Taxonomy" id="913774"/>
    <lineage>
        <taxon>Eukaryota</taxon>
        <taxon>Fungi</taxon>
        <taxon>Dikarya</taxon>
        <taxon>Ascomycota</taxon>
        <taxon>Pezizomycotina</taxon>
        <taxon>Leotiomycetes</taxon>
        <taxon>Leotiomycetes incertae sedis</taxon>
        <taxon>Myxotrichaceae</taxon>
        <taxon>Oidiodendron</taxon>
    </lineage>
</organism>
<evidence type="ECO:0000259" key="3">
    <source>
        <dbReference type="PROSITE" id="PS51471"/>
    </source>
</evidence>
<reference evidence="5" key="2">
    <citation type="submission" date="2015-01" db="EMBL/GenBank/DDBJ databases">
        <title>Evolutionary Origins and Diversification of the Mycorrhizal Mutualists.</title>
        <authorList>
            <consortium name="DOE Joint Genome Institute"/>
            <consortium name="Mycorrhizal Genomics Consortium"/>
            <person name="Kohler A."/>
            <person name="Kuo A."/>
            <person name="Nagy L.G."/>
            <person name="Floudas D."/>
            <person name="Copeland A."/>
            <person name="Barry K.W."/>
            <person name="Cichocki N."/>
            <person name="Veneault-Fourrey C."/>
            <person name="LaButti K."/>
            <person name="Lindquist E.A."/>
            <person name="Lipzen A."/>
            <person name="Lundell T."/>
            <person name="Morin E."/>
            <person name="Murat C."/>
            <person name="Riley R."/>
            <person name="Ohm R."/>
            <person name="Sun H."/>
            <person name="Tunlid A."/>
            <person name="Henrissat B."/>
            <person name="Grigoriev I.V."/>
            <person name="Hibbett D.S."/>
            <person name="Martin F."/>
        </authorList>
    </citation>
    <scope>NUCLEOTIDE SEQUENCE [LARGE SCALE GENOMIC DNA]</scope>
    <source>
        <strain evidence="5">Zn</strain>
    </source>
</reference>
<evidence type="ECO:0000313" key="4">
    <source>
        <dbReference type="EMBL" id="KIM96592.1"/>
    </source>
</evidence>
<dbReference type="InterPro" id="IPR026992">
    <property type="entry name" value="DIOX_N"/>
</dbReference>
<dbReference type="GO" id="GO:0044283">
    <property type="term" value="P:small molecule biosynthetic process"/>
    <property type="evidence" value="ECO:0007669"/>
    <property type="project" value="UniProtKB-ARBA"/>
</dbReference>
<dbReference type="Pfam" id="PF03171">
    <property type="entry name" value="2OG-FeII_Oxy"/>
    <property type="match status" value="1"/>
</dbReference>
<evidence type="ECO:0000256" key="2">
    <source>
        <dbReference type="RuleBase" id="RU003682"/>
    </source>
</evidence>
<proteinExistence type="inferred from homology"/>
<dbReference type="EMBL" id="KN832884">
    <property type="protein sequence ID" value="KIM96592.1"/>
    <property type="molecule type" value="Genomic_DNA"/>
</dbReference>
<reference evidence="4 5" key="1">
    <citation type="submission" date="2014-04" db="EMBL/GenBank/DDBJ databases">
        <authorList>
            <consortium name="DOE Joint Genome Institute"/>
            <person name="Kuo A."/>
            <person name="Martino E."/>
            <person name="Perotto S."/>
            <person name="Kohler A."/>
            <person name="Nagy L.G."/>
            <person name="Floudas D."/>
            <person name="Copeland A."/>
            <person name="Barry K.W."/>
            <person name="Cichocki N."/>
            <person name="Veneault-Fourrey C."/>
            <person name="LaButti K."/>
            <person name="Lindquist E.A."/>
            <person name="Lipzen A."/>
            <person name="Lundell T."/>
            <person name="Morin E."/>
            <person name="Murat C."/>
            <person name="Sun H."/>
            <person name="Tunlid A."/>
            <person name="Henrissat B."/>
            <person name="Grigoriev I.V."/>
            <person name="Hibbett D.S."/>
            <person name="Martin F."/>
            <person name="Nordberg H.P."/>
            <person name="Cantor M.N."/>
            <person name="Hua S.X."/>
        </authorList>
    </citation>
    <scope>NUCLEOTIDE SEQUENCE [LARGE SCALE GENOMIC DNA]</scope>
    <source>
        <strain evidence="4 5">Zn</strain>
    </source>
</reference>
<dbReference type="Gene3D" id="2.60.120.330">
    <property type="entry name" value="B-lactam Antibiotic, Isopenicillin N Synthase, Chain"/>
    <property type="match status" value="1"/>
</dbReference>
<name>A0A0C3D3W1_OIDMZ</name>
<dbReference type="GO" id="GO:0016491">
    <property type="term" value="F:oxidoreductase activity"/>
    <property type="evidence" value="ECO:0007669"/>
    <property type="project" value="UniProtKB-KW"/>
</dbReference>
<gene>
    <name evidence="4" type="ORF">OIDMADRAFT_58903</name>
</gene>
<keyword evidence="2" id="KW-0408">Iron</keyword>
<dbReference type="Proteomes" id="UP000054321">
    <property type="component" value="Unassembled WGS sequence"/>
</dbReference>
<protein>
    <recommendedName>
        <fullName evidence="3">Fe2OG dioxygenase domain-containing protein</fullName>
    </recommendedName>
</protein>
<keyword evidence="2" id="KW-0479">Metal-binding</keyword>
<dbReference type="Pfam" id="PF14226">
    <property type="entry name" value="DIOX_N"/>
    <property type="match status" value="1"/>
</dbReference>
<sequence>MISHTATSIGHANIPIAPLPVMSFDKLLSGSNIEIARLVDICKSLGFFYLDLTGARQSVLDNSQSVFQFMERYFDQPLEVKLRDVRQSVTHGYTPAGTYTGAKRGERDCYETLKISEAEMKAWAPQLPYSVQENITLFDSFISGSHSIVLKLLECLSTGMGLEGAARFENKHRPDIPARTTMVLFRYPRQVEEGGGIGHNMHTDIGSLTLLFCESYGLQVLRPESNEWGFIAPKAGHAVINVGDSLRFLSGHQLSSCVHRVLPVTDRQEEHRYSIAYFLRPEDNAVYVDSKGRELSARTWHDEKYNVFREPHEKQEQDMVLTGGMERNGILI</sequence>
<keyword evidence="5" id="KW-1185">Reference proteome</keyword>
<keyword evidence="2" id="KW-0560">Oxidoreductase</keyword>
<evidence type="ECO:0000256" key="1">
    <source>
        <dbReference type="ARBA" id="ARBA00008056"/>
    </source>
</evidence>
<comment type="similarity">
    <text evidence="1 2">Belongs to the iron/ascorbate-dependent oxidoreductase family.</text>
</comment>
<accession>A0A0C3D3W1</accession>
<dbReference type="SUPFAM" id="SSF51197">
    <property type="entry name" value="Clavaminate synthase-like"/>
    <property type="match status" value="1"/>
</dbReference>
<feature type="domain" description="Fe2OG dioxygenase" evidence="3">
    <location>
        <begin position="177"/>
        <end position="281"/>
    </location>
</feature>
<dbReference type="PANTHER" id="PTHR47990">
    <property type="entry name" value="2-OXOGLUTARATE (2OG) AND FE(II)-DEPENDENT OXYGENASE SUPERFAMILY PROTEIN-RELATED"/>
    <property type="match status" value="1"/>
</dbReference>
<evidence type="ECO:0000313" key="5">
    <source>
        <dbReference type="Proteomes" id="UP000054321"/>
    </source>
</evidence>
<dbReference type="OrthoDB" id="288590at2759"/>
<dbReference type="InParanoid" id="A0A0C3D3W1"/>
<dbReference type="GO" id="GO:0046872">
    <property type="term" value="F:metal ion binding"/>
    <property type="evidence" value="ECO:0007669"/>
    <property type="project" value="UniProtKB-KW"/>
</dbReference>
<dbReference type="STRING" id="913774.A0A0C3D3W1"/>
<dbReference type="InterPro" id="IPR005123">
    <property type="entry name" value="Oxoglu/Fe-dep_dioxygenase_dom"/>
</dbReference>
<dbReference type="InterPro" id="IPR027443">
    <property type="entry name" value="IPNS-like_sf"/>
</dbReference>
<dbReference type="HOGENOM" id="CLU_010119_4_0_1"/>
<dbReference type="InterPro" id="IPR050231">
    <property type="entry name" value="Iron_ascorbate_oxido_reductase"/>
</dbReference>